<dbReference type="Gene3D" id="3.50.50.60">
    <property type="entry name" value="FAD/NAD(P)-binding domain"/>
    <property type="match status" value="2"/>
</dbReference>
<evidence type="ECO:0000259" key="7">
    <source>
        <dbReference type="Pfam" id="PF02852"/>
    </source>
</evidence>
<keyword evidence="4" id="KW-0274">FAD</keyword>
<dbReference type="InterPro" id="IPR016156">
    <property type="entry name" value="FAD/NAD-linked_Rdtase_dimer_sf"/>
</dbReference>
<comment type="similarity">
    <text evidence="2">Belongs to the class-III pyridine nucleotide-disulfide oxidoreductase family.</text>
</comment>
<dbReference type="NCBIfam" id="NF007123">
    <property type="entry name" value="PRK09564.1"/>
    <property type="match status" value="1"/>
</dbReference>
<dbReference type="SUPFAM" id="SSF51905">
    <property type="entry name" value="FAD/NAD(P)-binding domain"/>
    <property type="match status" value="1"/>
</dbReference>
<organism evidence="9 10">
    <name type="scientific">Orbus hercynius</name>
    <dbReference type="NCBI Taxonomy" id="593135"/>
    <lineage>
        <taxon>Bacteria</taxon>
        <taxon>Pseudomonadati</taxon>
        <taxon>Pseudomonadota</taxon>
        <taxon>Gammaproteobacteria</taxon>
        <taxon>Orbales</taxon>
        <taxon>Orbaceae</taxon>
        <taxon>Orbus</taxon>
    </lineage>
</organism>
<evidence type="ECO:0000256" key="2">
    <source>
        <dbReference type="ARBA" id="ARBA00009130"/>
    </source>
</evidence>
<evidence type="ECO:0000256" key="1">
    <source>
        <dbReference type="ARBA" id="ARBA00001974"/>
    </source>
</evidence>
<dbReference type="Pfam" id="PF02852">
    <property type="entry name" value="Pyr_redox_dim"/>
    <property type="match status" value="1"/>
</dbReference>
<dbReference type="EMBL" id="RBWY01000002">
    <property type="protein sequence ID" value="RKS85902.1"/>
    <property type="molecule type" value="Genomic_DNA"/>
</dbReference>
<keyword evidence="3" id="KW-0285">Flavoprotein</keyword>
<evidence type="ECO:0000256" key="6">
    <source>
        <dbReference type="ARBA" id="ARBA00023284"/>
    </source>
</evidence>
<dbReference type="SUPFAM" id="SSF55424">
    <property type="entry name" value="FAD/NAD-linked reductases, dimerisation (C-terminal) domain"/>
    <property type="match status" value="1"/>
</dbReference>
<dbReference type="PRINTS" id="PR00411">
    <property type="entry name" value="PNDRDTASEI"/>
</dbReference>
<comment type="caution">
    <text evidence="9">The sequence shown here is derived from an EMBL/GenBank/DDBJ whole genome shotgun (WGS) entry which is preliminary data.</text>
</comment>
<sequence length="444" mass="48281">MNYLILGANAAGLSAAVRILKCDKNAKITVLEKSEVVSFGSCGIPYYVAGEFTDIEQMTARPYQDFIKLGIDIKLQHEAIEIDIKHKTVISHHLSDKKQVEFVYDKLLIAVGASPSRPPVNGLDVQNVMTMHSRDDAKRIVNALDHTENVVIIGGGFIGLEAAEALRHQGKNVTLVEFAPRILNKAFDEQITTLLQQELVKNGVNLRTEEAVNSILSDNGKVTAVVTNKNSYLADLVIVATGFKPNTAFLKQSGIELTPQGAIIIDNACRTNIVDVYAAGDCATVVHCILGNTFIPLATTANKLGRLVGDVMAGHNSQFIGTLGSSGIRIFDFEAGRTGITEEEAKHNNIDYGVVFVKDKNHTDYVQPQTDIWVKLIYDKVSRVLLGGQICGAYLGGSVHRVDALAVAIYAKLTVEQLGFMDFIYAPPFARTWDVLNIAGNVAK</sequence>
<keyword evidence="10" id="KW-1185">Reference proteome</keyword>
<proteinExistence type="inferred from homology"/>
<name>A0A495REJ3_9GAMM</name>
<dbReference type="Pfam" id="PF07992">
    <property type="entry name" value="Pyr_redox_2"/>
    <property type="match status" value="1"/>
</dbReference>
<dbReference type="InterPro" id="IPR004099">
    <property type="entry name" value="Pyr_nucl-diS_OxRdtase_dimer"/>
</dbReference>
<evidence type="ECO:0000313" key="10">
    <source>
        <dbReference type="Proteomes" id="UP000278542"/>
    </source>
</evidence>
<dbReference type="OrthoDB" id="9800167at2"/>
<evidence type="ECO:0000313" key="9">
    <source>
        <dbReference type="EMBL" id="RKS85902.1"/>
    </source>
</evidence>
<dbReference type="PRINTS" id="PR00368">
    <property type="entry name" value="FADPNR"/>
</dbReference>
<dbReference type="Proteomes" id="UP000278542">
    <property type="component" value="Unassembled WGS sequence"/>
</dbReference>
<evidence type="ECO:0000259" key="8">
    <source>
        <dbReference type="Pfam" id="PF07992"/>
    </source>
</evidence>
<gene>
    <name evidence="9" type="ORF">DES39_1319</name>
</gene>
<evidence type="ECO:0000256" key="4">
    <source>
        <dbReference type="ARBA" id="ARBA00022827"/>
    </source>
</evidence>
<accession>A0A495REJ3</accession>
<dbReference type="InterPro" id="IPR036188">
    <property type="entry name" value="FAD/NAD-bd_sf"/>
</dbReference>
<evidence type="ECO:0000256" key="3">
    <source>
        <dbReference type="ARBA" id="ARBA00022630"/>
    </source>
</evidence>
<dbReference type="PANTHER" id="PTHR43429:SF1">
    <property type="entry name" value="NAD(P)H SULFUR OXIDOREDUCTASE (COA-DEPENDENT)"/>
    <property type="match status" value="1"/>
</dbReference>
<feature type="domain" description="Pyridine nucleotide-disulphide oxidoreductase dimerisation" evidence="7">
    <location>
        <begin position="330"/>
        <end position="432"/>
    </location>
</feature>
<evidence type="ECO:0000256" key="5">
    <source>
        <dbReference type="ARBA" id="ARBA00023002"/>
    </source>
</evidence>
<dbReference type="PANTHER" id="PTHR43429">
    <property type="entry name" value="PYRIDINE NUCLEOTIDE-DISULFIDE OXIDOREDUCTASE DOMAIN-CONTAINING"/>
    <property type="match status" value="1"/>
</dbReference>
<keyword evidence="6" id="KW-0676">Redox-active center</keyword>
<dbReference type="AlphaFoldDB" id="A0A495REJ3"/>
<feature type="domain" description="FAD/NAD(P)-binding" evidence="8">
    <location>
        <begin position="2"/>
        <end position="301"/>
    </location>
</feature>
<dbReference type="RefSeq" id="WP_121144993.1">
    <property type="nucleotide sequence ID" value="NZ_RBWY01000002.1"/>
</dbReference>
<protein>
    <submittedName>
        <fullName evidence="9">NADPH-dependent 2,4-dienoyl-CoA reductase/sulfur reductase-like enzyme</fullName>
    </submittedName>
</protein>
<comment type="cofactor">
    <cofactor evidence="1">
        <name>FAD</name>
        <dbReference type="ChEBI" id="CHEBI:57692"/>
    </cofactor>
</comment>
<dbReference type="InterPro" id="IPR023753">
    <property type="entry name" value="FAD/NAD-binding_dom"/>
</dbReference>
<dbReference type="GO" id="GO:0016491">
    <property type="term" value="F:oxidoreductase activity"/>
    <property type="evidence" value="ECO:0007669"/>
    <property type="project" value="UniProtKB-KW"/>
</dbReference>
<dbReference type="InterPro" id="IPR050260">
    <property type="entry name" value="FAD-bd_OxRdtase"/>
</dbReference>
<keyword evidence="5" id="KW-0560">Oxidoreductase</keyword>
<reference evidence="9 10" key="1">
    <citation type="submission" date="2018-10" db="EMBL/GenBank/DDBJ databases">
        <title>Genomic Encyclopedia of Type Strains, Phase IV (KMG-IV): sequencing the most valuable type-strain genomes for metagenomic binning, comparative biology and taxonomic classification.</title>
        <authorList>
            <person name="Goeker M."/>
        </authorList>
    </citation>
    <scope>NUCLEOTIDE SEQUENCE [LARGE SCALE GENOMIC DNA]</scope>
    <source>
        <strain evidence="9 10">DSM 22228</strain>
    </source>
</reference>